<feature type="chain" id="PRO_5035764514" evidence="1">
    <location>
        <begin position="17"/>
        <end position="188"/>
    </location>
</feature>
<sequence length="188" mass="22266">MYRSIVFLLFVNFASCFWHYERTCGEIGRWRHPWFQPKNDDEDFESLAQCVIAADNFRKNSCAKSTYHRTQVIQGLNFYELKYYLQEFDENSITVKIKYRVLYVTAKKLGTDSFKDLRILPDSLKMTDATWYFEGDVLRVLIPYKNQLKTEVTLTCGDSDHDSSDMTLIDVPKLKDDQIELRFSKEFT</sequence>
<reference evidence="2" key="1">
    <citation type="submission" date="2021-04" db="EMBL/GenBank/DDBJ databases">
        <authorList>
            <person name="Tunstrom K."/>
        </authorList>
    </citation>
    <scope>NUCLEOTIDE SEQUENCE</scope>
</reference>
<organism evidence="2 3">
    <name type="scientific">Parnassius apollo</name>
    <name type="common">Apollo butterfly</name>
    <name type="synonym">Papilio apollo</name>
    <dbReference type="NCBI Taxonomy" id="110799"/>
    <lineage>
        <taxon>Eukaryota</taxon>
        <taxon>Metazoa</taxon>
        <taxon>Ecdysozoa</taxon>
        <taxon>Arthropoda</taxon>
        <taxon>Hexapoda</taxon>
        <taxon>Insecta</taxon>
        <taxon>Pterygota</taxon>
        <taxon>Neoptera</taxon>
        <taxon>Endopterygota</taxon>
        <taxon>Lepidoptera</taxon>
        <taxon>Glossata</taxon>
        <taxon>Ditrysia</taxon>
        <taxon>Papilionoidea</taxon>
        <taxon>Papilionidae</taxon>
        <taxon>Parnassiinae</taxon>
        <taxon>Parnassini</taxon>
        <taxon>Parnassius</taxon>
        <taxon>Parnassius</taxon>
    </lineage>
</organism>
<comment type="caution">
    <text evidence="2">The sequence shown here is derived from an EMBL/GenBank/DDBJ whole genome shotgun (WGS) entry which is preliminary data.</text>
</comment>
<protein>
    <submittedName>
        <fullName evidence="2">(apollo) hypothetical protein</fullName>
    </submittedName>
</protein>
<keyword evidence="3" id="KW-1185">Reference proteome</keyword>
<evidence type="ECO:0000313" key="2">
    <source>
        <dbReference type="EMBL" id="CAG4958631.1"/>
    </source>
</evidence>
<name>A0A8S3WGI0_PARAO</name>
<dbReference type="CDD" id="cd00298">
    <property type="entry name" value="ACD_sHsps_p23-like"/>
    <property type="match status" value="1"/>
</dbReference>
<dbReference type="OrthoDB" id="7489956at2759"/>
<evidence type="ECO:0000256" key="1">
    <source>
        <dbReference type="SAM" id="SignalP"/>
    </source>
</evidence>
<dbReference type="EMBL" id="CAJQZP010000380">
    <property type="protein sequence ID" value="CAG4958631.1"/>
    <property type="molecule type" value="Genomic_DNA"/>
</dbReference>
<gene>
    <name evidence="2" type="ORF">PAPOLLO_LOCUS5980</name>
</gene>
<accession>A0A8S3WGI0</accession>
<dbReference type="Proteomes" id="UP000691718">
    <property type="component" value="Unassembled WGS sequence"/>
</dbReference>
<dbReference type="AlphaFoldDB" id="A0A8S3WGI0"/>
<feature type="signal peptide" evidence="1">
    <location>
        <begin position="1"/>
        <end position="16"/>
    </location>
</feature>
<keyword evidence="1" id="KW-0732">Signal</keyword>
<evidence type="ECO:0000313" key="3">
    <source>
        <dbReference type="Proteomes" id="UP000691718"/>
    </source>
</evidence>
<proteinExistence type="predicted"/>